<dbReference type="Proteomes" id="UP000236333">
    <property type="component" value="Unassembled WGS sequence"/>
</dbReference>
<proteinExistence type="predicted"/>
<evidence type="ECO:0000313" key="1">
    <source>
        <dbReference type="EMBL" id="PNH11502.1"/>
    </source>
</evidence>
<comment type="caution">
    <text evidence="1">The sequence shown here is derived from an EMBL/GenBank/DDBJ whole genome shotgun (WGS) entry which is preliminary data.</text>
</comment>
<evidence type="ECO:0000313" key="2">
    <source>
        <dbReference type="Proteomes" id="UP000236333"/>
    </source>
</evidence>
<protein>
    <submittedName>
        <fullName evidence="1">Uncharacterized protein</fullName>
    </submittedName>
</protein>
<keyword evidence="2" id="KW-1185">Reference proteome</keyword>
<gene>
    <name evidence="1" type="ORF">TSOC_001626</name>
</gene>
<name>A0A2J8AG75_9CHLO</name>
<accession>A0A2J8AG75</accession>
<sequence length="153" mass="16052">MLKGTGCTQLQRRLPCAGARAALRPVRHARGLGPVSPLASSAAVFTLDDCSGQQEQAAPQLLSLPAARVVSIGRELVASCAAFTLASAVFQLVATYVSKARDAVAAALPTPSGSGEQQQDVVELMSPVYTLGHAKDTSMFWTTTDIMCYFDGH</sequence>
<dbReference type="EMBL" id="PGGS01000028">
    <property type="protein sequence ID" value="PNH11502.1"/>
    <property type="molecule type" value="Genomic_DNA"/>
</dbReference>
<dbReference type="AlphaFoldDB" id="A0A2J8AG75"/>
<organism evidence="1 2">
    <name type="scientific">Tetrabaena socialis</name>
    <dbReference type="NCBI Taxonomy" id="47790"/>
    <lineage>
        <taxon>Eukaryota</taxon>
        <taxon>Viridiplantae</taxon>
        <taxon>Chlorophyta</taxon>
        <taxon>core chlorophytes</taxon>
        <taxon>Chlorophyceae</taxon>
        <taxon>CS clade</taxon>
        <taxon>Chlamydomonadales</taxon>
        <taxon>Tetrabaenaceae</taxon>
        <taxon>Tetrabaena</taxon>
    </lineage>
</organism>
<reference evidence="1 2" key="1">
    <citation type="journal article" date="2017" name="Mol. Biol. Evol.">
        <title>The 4-celled Tetrabaena socialis nuclear genome reveals the essential components for genetic control of cell number at the origin of multicellularity in the volvocine lineage.</title>
        <authorList>
            <person name="Featherston J."/>
            <person name="Arakaki Y."/>
            <person name="Hanschen E.R."/>
            <person name="Ferris P.J."/>
            <person name="Michod R.E."/>
            <person name="Olson B.J.S.C."/>
            <person name="Nozaki H."/>
            <person name="Durand P.M."/>
        </authorList>
    </citation>
    <scope>NUCLEOTIDE SEQUENCE [LARGE SCALE GENOMIC DNA]</scope>
    <source>
        <strain evidence="1 2">NIES-571</strain>
    </source>
</reference>